<reference evidence="1" key="1">
    <citation type="submission" date="2022-04" db="EMBL/GenBank/DDBJ databases">
        <title>Genome of the entomopathogenic fungus Entomophthora muscae.</title>
        <authorList>
            <person name="Elya C."/>
            <person name="Lovett B.R."/>
            <person name="Lee E."/>
            <person name="Macias A.M."/>
            <person name="Hajek A.E."/>
            <person name="De Bivort B.L."/>
            <person name="Kasson M.T."/>
            <person name="De Fine Licht H.H."/>
            <person name="Stajich J.E."/>
        </authorList>
    </citation>
    <scope>NUCLEOTIDE SEQUENCE</scope>
    <source>
        <strain evidence="1">Berkeley</strain>
    </source>
</reference>
<evidence type="ECO:0000313" key="2">
    <source>
        <dbReference type="Proteomes" id="UP001165960"/>
    </source>
</evidence>
<keyword evidence="1" id="KW-0687">Ribonucleoprotein</keyword>
<dbReference type="Proteomes" id="UP001165960">
    <property type="component" value="Unassembled WGS sequence"/>
</dbReference>
<accession>A0ACC2UJ40</accession>
<proteinExistence type="predicted"/>
<keyword evidence="1" id="KW-0689">Ribosomal protein</keyword>
<name>A0ACC2UJ40_9FUNG</name>
<dbReference type="EMBL" id="QTSX02000713">
    <property type="protein sequence ID" value="KAJ9086656.1"/>
    <property type="molecule type" value="Genomic_DNA"/>
</dbReference>
<gene>
    <name evidence="1" type="primary">RPL6_1</name>
    <name evidence="1" type="ORF">DSO57_1001448</name>
</gene>
<evidence type="ECO:0000313" key="1">
    <source>
        <dbReference type="EMBL" id="KAJ9086656.1"/>
    </source>
</evidence>
<keyword evidence="2" id="KW-1185">Reference proteome</keyword>
<protein>
    <submittedName>
        <fullName evidence="1">60S ribosomal protein L6</fullName>
    </submittedName>
</protein>
<comment type="caution">
    <text evidence="1">The sequence shown here is derived from an EMBL/GenBank/DDBJ whole genome shotgun (WGS) entry which is preliminary data.</text>
</comment>
<organism evidence="1 2">
    <name type="scientific">Entomophthora muscae</name>
    <dbReference type="NCBI Taxonomy" id="34485"/>
    <lineage>
        <taxon>Eukaryota</taxon>
        <taxon>Fungi</taxon>
        <taxon>Fungi incertae sedis</taxon>
        <taxon>Zoopagomycota</taxon>
        <taxon>Entomophthoromycotina</taxon>
        <taxon>Entomophthoromycetes</taxon>
        <taxon>Entomophthorales</taxon>
        <taxon>Entomophthoraceae</taxon>
        <taxon>Entomophthora</taxon>
    </lineage>
</organism>
<sequence length="167" mass="18546">MVTASIHQNKNAPIKLRNTIKPGSVLILLAGLHKGKRVICLKQLDSGLILVSGPYTVNGVPLRRVNQSYVIATDTRIDISSIQVPEHINDSYFAKAKGAKKGGQTIEEFFGDNKGKKTLPISAERKADQKTIDSALLPIIKKKNLLEDYLKSKFNLDKSQKPHELRF</sequence>